<dbReference type="Pfam" id="PF13783">
    <property type="entry name" value="DUF4177"/>
    <property type="match status" value="1"/>
</dbReference>
<proteinExistence type="predicted"/>
<sequence length="74" mass="8296">MSNYDEFKVLHIVEGGCGTLLLGASGLPIKKIESTLNEEAANGWQVVFQVIEKKRFMLFWTREALLVTLGRKLG</sequence>
<dbReference type="EMBL" id="CP059693">
    <property type="protein sequence ID" value="WDE12180.1"/>
    <property type="molecule type" value="Genomic_DNA"/>
</dbReference>
<dbReference type="RefSeq" id="WP_274052448.1">
    <property type="nucleotide sequence ID" value="NZ_CP059693.1"/>
</dbReference>
<evidence type="ECO:0000313" key="2">
    <source>
        <dbReference type="Proteomes" id="UP001215231"/>
    </source>
</evidence>
<evidence type="ECO:0000313" key="1">
    <source>
        <dbReference type="EMBL" id="WDE12180.1"/>
    </source>
</evidence>
<protein>
    <submittedName>
        <fullName evidence="1">DUF4177 domain-containing protein</fullName>
    </submittedName>
</protein>
<gene>
    <name evidence="1" type="ORF">H3N35_01455</name>
</gene>
<dbReference type="InterPro" id="IPR025234">
    <property type="entry name" value="YjzH-like"/>
</dbReference>
<reference evidence="1 2" key="1">
    <citation type="journal article" date="2022" name="Mar. Drugs">
        <title>Bioassay-Guided Fractionation Leads to the Detection of Cholic Acid Generated by the Rare Thalassomonas sp.</title>
        <authorList>
            <person name="Pheiffer F."/>
            <person name="Schneider Y.K."/>
            <person name="Hansen E.H."/>
            <person name="Andersen J.H."/>
            <person name="Isaksson J."/>
            <person name="Busche T."/>
            <person name="R C."/>
            <person name="Kalinowski J."/>
            <person name="Zyl L.V."/>
            <person name="Trindade M."/>
        </authorList>
    </citation>
    <scope>NUCLEOTIDE SEQUENCE [LARGE SCALE GENOMIC DNA]</scope>
    <source>
        <strain evidence="1 2">A5K-61T</strain>
    </source>
</reference>
<dbReference type="Proteomes" id="UP001215231">
    <property type="component" value="Chromosome"/>
</dbReference>
<name>A0ABY7VFD2_9GAMM</name>
<accession>A0ABY7VFD2</accession>
<keyword evidence="2" id="KW-1185">Reference proteome</keyword>
<organism evidence="1 2">
    <name type="scientific">Thalassomonas haliotis</name>
    <dbReference type="NCBI Taxonomy" id="485448"/>
    <lineage>
        <taxon>Bacteria</taxon>
        <taxon>Pseudomonadati</taxon>
        <taxon>Pseudomonadota</taxon>
        <taxon>Gammaproteobacteria</taxon>
        <taxon>Alteromonadales</taxon>
        <taxon>Colwelliaceae</taxon>
        <taxon>Thalassomonas</taxon>
    </lineage>
</organism>